<feature type="signal peptide" evidence="7">
    <location>
        <begin position="1"/>
        <end position="26"/>
    </location>
</feature>
<dbReference type="EMBL" id="CP001672">
    <property type="protein sequence ID" value="ACT47611.1"/>
    <property type="molecule type" value="Genomic_DNA"/>
</dbReference>
<reference evidence="9 10" key="2">
    <citation type="journal article" date="2011" name="J. Bacteriol.">
        <title>Genomes of three methylotrophs from a single niche uncover genetic and metabolic divergence of Methylophilaceae.</title>
        <authorList>
            <person name="Lapidus A."/>
            <person name="Clum A."/>
            <person name="Labutti K."/>
            <person name="Kaluzhnaya M.G."/>
            <person name="Lim S."/>
            <person name="Beck D.A."/>
            <person name="Glavina Del Rio T."/>
            <person name="Nolan M."/>
            <person name="Mavromatis K."/>
            <person name="Huntemann M."/>
            <person name="Lucas S."/>
            <person name="Lidstrom M.E."/>
            <person name="Ivanova N."/>
            <person name="Chistoserdova L."/>
        </authorList>
    </citation>
    <scope>NUCLEOTIDE SEQUENCE [LARGE SCALE GENOMIC DNA]</scope>
    <source>
        <strain evidence="10">JLW8 / ATCC BAA-1282 / DSM 17540</strain>
    </source>
</reference>
<comment type="similarity">
    <text evidence="6">Belongs to the peptidase M48 family.</text>
</comment>
<comment type="cofactor">
    <cofactor evidence="6">
        <name>Zn(2+)</name>
        <dbReference type="ChEBI" id="CHEBI:29105"/>
    </cofactor>
    <text evidence="6">Binds 1 zinc ion per subunit.</text>
</comment>
<dbReference type="PANTHER" id="PTHR22726:SF1">
    <property type="entry name" value="METALLOENDOPEPTIDASE OMA1, MITOCHONDRIAL"/>
    <property type="match status" value="1"/>
</dbReference>
<dbReference type="InterPro" id="IPR001915">
    <property type="entry name" value="Peptidase_M48"/>
</dbReference>
<evidence type="ECO:0000256" key="5">
    <source>
        <dbReference type="ARBA" id="ARBA00023049"/>
    </source>
</evidence>
<keyword evidence="3 6" id="KW-0378">Hydrolase</keyword>
<keyword evidence="4 6" id="KW-0862">Zinc</keyword>
<keyword evidence="1 6" id="KW-0645">Protease</keyword>
<dbReference type="HOGENOM" id="CLU_029002_5_0_4"/>
<dbReference type="InterPro" id="IPR051156">
    <property type="entry name" value="Mito/Outer_Membr_Metalloprot"/>
</dbReference>
<dbReference type="KEGG" id="mmb:Mmol_0701"/>
<dbReference type="CDD" id="cd07331">
    <property type="entry name" value="M48C_Oma1_like"/>
    <property type="match status" value="1"/>
</dbReference>
<dbReference type="Pfam" id="PF01435">
    <property type="entry name" value="Peptidase_M48"/>
    <property type="match status" value="1"/>
</dbReference>
<dbReference type="Gene3D" id="3.30.2010.10">
    <property type="entry name" value="Metalloproteases ('zincins'), catalytic domain"/>
    <property type="match status" value="1"/>
</dbReference>
<dbReference type="GO" id="GO:0016020">
    <property type="term" value="C:membrane"/>
    <property type="evidence" value="ECO:0007669"/>
    <property type="project" value="TreeGrafter"/>
</dbReference>
<name>C6WUL2_METML</name>
<dbReference type="GO" id="GO:0046872">
    <property type="term" value="F:metal ion binding"/>
    <property type="evidence" value="ECO:0007669"/>
    <property type="project" value="UniProtKB-KW"/>
</dbReference>
<dbReference type="RefSeq" id="WP_015831648.1">
    <property type="nucleotide sequence ID" value="NC_012968.1"/>
</dbReference>
<keyword evidence="2" id="KW-0479">Metal-binding</keyword>
<reference evidence="10" key="1">
    <citation type="submission" date="2009-07" db="EMBL/GenBank/DDBJ databases">
        <title>Complete sequence of Methylotenera mobilis JLW8.</title>
        <authorList>
            <consortium name="US DOE Joint Genome Institute"/>
            <person name="Lucas S."/>
            <person name="Copeland A."/>
            <person name="Lapidus A."/>
            <person name="Glavina del Rio T."/>
            <person name="Tice H."/>
            <person name="Bruce D."/>
            <person name="Goodwin L."/>
            <person name="Pitluck S."/>
            <person name="LaButti K.M."/>
            <person name="Clum A."/>
            <person name="Larimer F."/>
            <person name="Land M."/>
            <person name="Hauser L."/>
            <person name="Kyrpides N."/>
            <person name="Mikhailova N."/>
            <person name="Kayluzhnaya M."/>
            <person name="Chistoserdova L."/>
        </authorList>
    </citation>
    <scope>NUCLEOTIDE SEQUENCE [LARGE SCALE GENOMIC DNA]</scope>
    <source>
        <strain evidence="10">JLW8 / ATCC BAA-1282 / DSM 17540</strain>
    </source>
</reference>
<sequence>MTPLFKRKPFSLIISAVLMAYLSGCATTTQDSVSGVKRTQLLLLPESQVTNMSTQAYTQTLQDAEKKKTLNANKVQLERVRKISNRLIAQVGVFRPDATQWKWEINVENNDELNAYCMPGGKIMVYSGLMDKLKATDDELAAVIGHEIAHALREHGRERMSQAYVQQFGLQALGAVLSSSAGAVVGNASMQAANMGSQLFFALPNGREQEREADRIGLELAARAGYNPDAAVTLWQKMEAQAGATPPEFLSTHPASASRIAELRALAPKVRPLYNAAKTGK</sequence>
<accession>C6WUL2</accession>
<evidence type="ECO:0000256" key="2">
    <source>
        <dbReference type="ARBA" id="ARBA00022723"/>
    </source>
</evidence>
<evidence type="ECO:0000313" key="9">
    <source>
        <dbReference type="EMBL" id="ACT47611.1"/>
    </source>
</evidence>
<keyword evidence="7" id="KW-0732">Signal</keyword>
<evidence type="ECO:0000256" key="1">
    <source>
        <dbReference type="ARBA" id="ARBA00022670"/>
    </source>
</evidence>
<gene>
    <name evidence="9" type="ordered locus">Mmol_0701</name>
</gene>
<dbReference type="GO" id="GO:0051603">
    <property type="term" value="P:proteolysis involved in protein catabolic process"/>
    <property type="evidence" value="ECO:0007669"/>
    <property type="project" value="TreeGrafter"/>
</dbReference>
<evidence type="ECO:0000256" key="6">
    <source>
        <dbReference type="RuleBase" id="RU003983"/>
    </source>
</evidence>
<dbReference type="AlphaFoldDB" id="C6WUL2"/>
<protein>
    <submittedName>
        <fullName evidence="9">Peptidase M48 Ste24p</fullName>
    </submittedName>
</protein>
<feature type="chain" id="PRO_5002971904" evidence="7">
    <location>
        <begin position="27"/>
        <end position="281"/>
    </location>
</feature>
<dbReference type="PANTHER" id="PTHR22726">
    <property type="entry name" value="METALLOENDOPEPTIDASE OMA1"/>
    <property type="match status" value="1"/>
</dbReference>
<proteinExistence type="inferred from homology"/>
<evidence type="ECO:0000256" key="3">
    <source>
        <dbReference type="ARBA" id="ARBA00022801"/>
    </source>
</evidence>
<keyword evidence="5 6" id="KW-0482">Metalloprotease</keyword>
<organism evidence="9 10">
    <name type="scientific">Methylotenera mobilis (strain JLW8 / ATCC BAA-1282 / DSM 17540)</name>
    <dbReference type="NCBI Taxonomy" id="583345"/>
    <lineage>
        <taxon>Bacteria</taxon>
        <taxon>Pseudomonadati</taxon>
        <taxon>Pseudomonadota</taxon>
        <taxon>Betaproteobacteria</taxon>
        <taxon>Nitrosomonadales</taxon>
        <taxon>Methylophilaceae</taxon>
        <taxon>Methylotenera</taxon>
    </lineage>
</organism>
<dbReference type="GO" id="GO:0004222">
    <property type="term" value="F:metalloendopeptidase activity"/>
    <property type="evidence" value="ECO:0007669"/>
    <property type="project" value="InterPro"/>
</dbReference>
<evidence type="ECO:0000256" key="7">
    <source>
        <dbReference type="SAM" id="SignalP"/>
    </source>
</evidence>
<evidence type="ECO:0000313" key="10">
    <source>
        <dbReference type="Proteomes" id="UP000002742"/>
    </source>
</evidence>
<dbReference type="Proteomes" id="UP000002742">
    <property type="component" value="Chromosome"/>
</dbReference>
<keyword evidence="10" id="KW-1185">Reference proteome</keyword>
<evidence type="ECO:0000259" key="8">
    <source>
        <dbReference type="Pfam" id="PF01435"/>
    </source>
</evidence>
<dbReference type="STRING" id="583345.Mmol_0701"/>
<evidence type="ECO:0000256" key="4">
    <source>
        <dbReference type="ARBA" id="ARBA00022833"/>
    </source>
</evidence>
<dbReference type="OrthoDB" id="9810445at2"/>
<dbReference type="eggNOG" id="COG0501">
    <property type="taxonomic scope" value="Bacteria"/>
</dbReference>
<feature type="domain" description="Peptidase M48" evidence="8">
    <location>
        <begin position="78"/>
        <end position="266"/>
    </location>
</feature>